<evidence type="ECO:0000256" key="4">
    <source>
        <dbReference type="ARBA" id="ARBA00022547"/>
    </source>
</evidence>
<sequence length="203" mass="21714">MAASLLRLGRAGSLKSLQLESWSTLRRAPAALLCTKSGDPPKKPSKKTSIKKPKAKTYFDIEKLTQHRTYVEFPKKDAEVVAAAAAGTEAVVAATAVSSEELVDVAPVVAEAAGEELPAEAAPEAVESPEADLDPIQKLFLDKIREYAAKSKATGGLVDAGPEYQKNVSEEVTKLQRLYGGGDLTKFPEFTFTEPKLDEAAPK</sequence>
<evidence type="ECO:0000256" key="10">
    <source>
        <dbReference type="ARBA" id="ARBA00029863"/>
    </source>
</evidence>
<dbReference type="InterPro" id="IPR036204">
    <property type="entry name" value="ATP_synth_f6_sf_mt"/>
</dbReference>
<evidence type="ECO:0000256" key="8">
    <source>
        <dbReference type="ARBA" id="ARBA00023128"/>
    </source>
</evidence>
<keyword evidence="16" id="KW-1185">Reference proteome</keyword>
<keyword evidence="8" id="KW-0496">Mitochondrion</keyword>
<dbReference type="Proteomes" id="UP001221898">
    <property type="component" value="Unassembled WGS sequence"/>
</dbReference>
<evidence type="ECO:0000256" key="2">
    <source>
        <dbReference type="ARBA" id="ARBA00007346"/>
    </source>
</evidence>
<dbReference type="PANTHER" id="PTHR12441">
    <property type="entry name" value="ATP SYNTHASE COUPLING FACTOR 6, MITOCHONDRIAL"/>
    <property type="match status" value="1"/>
</dbReference>
<gene>
    <name evidence="15" type="ORF">AAFF_G00230720</name>
</gene>
<comment type="subunit">
    <text evidence="12">Component of the ATP synthase complex composed at least of ATP5F1A/subunit alpha, ATP5F1B/subunit beta, ATP5MC1/subunit c (homooctomer), MT-ATP6/subunit a, MT-ATP8/subunit 8, ATP5ME/subunit e, ATP5MF/subunit f, ATP5MG/subunit g, ATP5MK/subunit k, ATP5MJ/subunit j, ATP5F1C/subunit gamma, ATP5F1D/subunit delta, ATP5F1E/subunit epsilon, ATP5PF/subunit F6, ATP5PB/subunit b, ATP5PD/subunit d, ATP5PO/subunit OSCP. ATP synthase complex consists of a soluble F(1) head domain (subunits alpha(3) and beta(3)) - the catalytic core - and a membrane F(0) domain - the membrane proton channel (subunits c, a, 8, e, f, g, k and j). These two domains are linked by a central stalk (subunits gamma, delta, and epsilon) rotating inside the F1 region and a stationary peripheral stalk (subunits F6, b, d, and OSCP).</text>
</comment>
<name>A0AAD7W479_9TELE</name>
<evidence type="ECO:0000256" key="14">
    <source>
        <dbReference type="SAM" id="MobiDB-lite"/>
    </source>
</evidence>
<evidence type="ECO:0000256" key="9">
    <source>
        <dbReference type="ARBA" id="ARBA00023136"/>
    </source>
</evidence>
<dbReference type="SUPFAM" id="SSF111357">
    <property type="entry name" value="Mitochondrial ATP synthase coupling factor 6"/>
    <property type="match status" value="1"/>
</dbReference>
<comment type="function">
    <text evidence="11">Subunit F6, of the mitochondrial membrane ATP synthase complex (F(1)F(0) ATP synthase or Complex V) that produces ATP from ADP in the presence of a proton gradient across the membrane which is generated by electron transport complexes of the respiratory chain. ATP synthase complex consist of a soluble F(1) head domain - the catalytic core - and a membrane F(1) domain - the membrane proton channel. These two domains are linked by a central stalk rotating inside the F(1) region and a stationary peripheral stalk. During catalysis, ATP synthesis in the catalytic domain of F(1) is coupled via a rotary mechanism of the central stalk subunits to proton translocation. In vivo, can only synthesize ATP although its ATP hydrolase activity can be activated artificially in vitro. Part of the complex F(0) domain. Part of the complex F(0) domain and the peripheric stalk, which acts as a stator to hold the catalytic alpha(3)beta(3) subcomplex and subunit a/ATP6 static relative to the rotary elements.</text>
</comment>
<evidence type="ECO:0000313" key="16">
    <source>
        <dbReference type="Proteomes" id="UP001221898"/>
    </source>
</evidence>
<keyword evidence="9" id="KW-0472">Membrane</keyword>
<keyword evidence="7" id="KW-0406">Ion transport</keyword>
<dbReference type="FunFam" id="1.10.246.110:FF:000001">
    <property type="entry name" value="ATP synthase-coupling factor 6, mitochondrial"/>
    <property type="match status" value="1"/>
</dbReference>
<evidence type="ECO:0000256" key="12">
    <source>
        <dbReference type="ARBA" id="ARBA00064647"/>
    </source>
</evidence>
<evidence type="ECO:0000256" key="1">
    <source>
        <dbReference type="ARBA" id="ARBA00004273"/>
    </source>
</evidence>
<evidence type="ECO:0000256" key="5">
    <source>
        <dbReference type="ARBA" id="ARBA00022781"/>
    </source>
</evidence>
<comment type="similarity">
    <text evidence="2">Belongs to the eukaryotic ATPase subunit F6 family.</text>
</comment>
<evidence type="ECO:0000256" key="13">
    <source>
        <dbReference type="ARBA" id="ARBA00073749"/>
    </source>
</evidence>
<organism evidence="15 16">
    <name type="scientific">Aldrovandia affinis</name>
    <dbReference type="NCBI Taxonomy" id="143900"/>
    <lineage>
        <taxon>Eukaryota</taxon>
        <taxon>Metazoa</taxon>
        <taxon>Chordata</taxon>
        <taxon>Craniata</taxon>
        <taxon>Vertebrata</taxon>
        <taxon>Euteleostomi</taxon>
        <taxon>Actinopterygii</taxon>
        <taxon>Neopterygii</taxon>
        <taxon>Teleostei</taxon>
        <taxon>Notacanthiformes</taxon>
        <taxon>Halosauridae</taxon>
        <taxon>Aldrovandia</taxon>
    </lineage>
</organism>
<dbReference type="PANTHER" id="PTHR12441:SF14">
    <property type="entry name" value="ATP SYNTHASE-COUPLING FACTOR 6, MITOCHONDRIAL"/>
    <property type="match status" value="1"/>
</dbReference>
<evidence type="ECO:0000256" key="3">
    <source>
        <dbReference type="ARBA" id="ARBA00022448"/>
    </source>
</evidence>
<keyword evidence="5" id="KW-0375">Hydrogen ion transport</keyword>
<keyword evidence="6" id="KW-0999">Mitochondrion inner membrane</keyword>
<dbReference type="GO" id="GO:0015986">
    <property type="term" value="P:proton motive force-driven ATP synthesis"/>
    <property type="evidence" value="ECO:0007669"/>
    <property type="project" value="InterPro"/>
</dbReference>
<dbReference type="GO" id="GO:0045259">
    <property type="term" value="C:proton-transporting ATP synthase complex"/>
    <property type="evidence" value="ECO:0007669"/>
    <property type="project" value="UniProtKB-KW"/>
</dbReference>
<keyword evidence="3" id="KW-0813">Transport</keyword>
<evidence type="ECO:0000313" key="15">
    <source>
        <dbReference type="EMBL" id="KAJ8379160.1"/>
    </source>
</evidence>
<proteinExistence type="inferred from homology"/>
<keyword evidence="4" id="KW-0138">CF(0)</keyword>
<dbReference type="GO" id="GO:0015078">
    <property type="term" value="F:proton transmembrane transporter activity"/>
    <property type="evidence" value="ECO:0007669"/>
    <property type="project" value="InterPro"/>
</dbReference>
<comment type="caution">
    <text evidence="15">The sequence shown here is derived from an EMBL/GenBank/DDBJ whole genome shotgun (WGS) entry which is preliminary data.</text>
</comment>
<comment type="subcellular location">
    <subcellularLocation>
        <location evidence="1">Mitochondrion inner membrane</location>
    </subcellularLocation>
</comment>
<reference evidence="15" key="1">
    <citation type="journal article" date="2023" name="Science">
        <title>Genome structures resolve the early diversification of teleost fishes.</title>
        <authorList>
            <person name="Parey E."/>
            <person name="Louis A."/>
            <person name="Montfort J."/>
            <person name="Bouchez O."/>
            <person name="Roques C."/>
            <person name="Iampietro C."/>
            <person name="Lluch J."/>
            <person name="Castinel A."/>
            <person name="Donnadieu C."/>
            <person name="Desvignes T."/>
            <person name="Floi Bucao C."/>
            <person name="Jouanno E."/>
            <person name="Wen M."/>
            <person name="Mejri S."/>
            <person name="Dirks R."/>
            <person name="Jansen H."/>
            <person name="Henkel C."/>
            <person name="Chen W.J."/>
            <person name="Zahm M."/>
            <person name="Cabau C."/>
            <person name="Klopp C."/>
            <person name="Thompson A.W."/>
            <person name="Robinson-Rechavi M."/>
            <person name="Braasch I."/>
            <person name="Lecointre G."/>
            <person name="Bobe J."/>
            <person name="Postlethwait J.H."/>
            <person name="Berthelot C."/>
            <person name="Roest Crollius H."/>
            <person name="Guiguen Y."/>
        </authorList>
    </citation>
    <scope>NUCLEOTIDE SEQUENCE</scope>
    <source>
        <strain evidence="15">NC1722</strain>
    </source>
</reference>
<accession>A0AAD7W479</accession>
<evidence type="ECO:0000256" key="11">
    <source>
        <dbReference type="ARBA" id="ARBA00059339"/>
    </source>
</evidence>
<feature type="compositionally biased region" description="Basic residues" evidence="14">
    <location>
        <begin position="43"/>
        <end position="53"/>
    </location>
</feature>
<dbReference type="Pfam" id="PF05511">
    <property type="entry name" value="ATP-synt_F6"/>
    <property type="match status" value="1"/>
</dbReference>
<protein>
    <recommendedName>
        <fullName evidence="13">ATP synthase peripheral stalk subunit F6, mitochondrial</fullName>
    </recommendedName>
    <alternativeName>
        <fullName evidence="10">ATP synthase peripheral stalk subunit F6</fullName>
    </alternativeName>
</protein>
<dbReference type="InterPro" id="IPR008387">
    <property type="entry name" value="ATP_synth_f6_mt"/>
</dbReference>
<dbReference type="Gene3D" id="1.10.246.110">
    <property type="entry name" value="Mitochondrial ATP synthase-coupling factor 6"/>
    <property type="match status" value="1"/>
</dbReference>
<evidence type="ECO:0000256" key="6">
    <source>
        <dbReference type="ARBA" id="ARBA00022792"/>
    </source>
</evidence>
<dbReference type="EMBL" id="JAINUG010000300">
    <property type="protein sequence ID" value="KAJ8379160.1"/>
    <property type="molecule type" value="Genomic_DNA"/>
</dbReference>
<evidence type="ECO:0000256" key="7">
    <source>
        <dbReference type="ARBA" id="ARBA00023065"/>
    </source>
</evidence>
<feature type="region of interest" description="Disordered" evidence="14">
    <location>
        <begin position="33"/>
        <end position="53"/>
    </location>
</feature>
<dbReference type="AlphaFoldDB" id="A0AAD7W479"/>
<dbReference type="GO" id="GO:0005743">
    <property type="term" value="C:mitochondrial inner membrane"/>
    <property type="evidence" value="ECO:0007669"/>
    <property type="project" value="UniProtKB-SubCell"/>
</dbReference>